<evidence type="ECO:0000313" key="2">
    <source>
        <dbReference type="EMBL" id="RYR11835.1"/>
    </source>
</evidence>
<feature type="domain" description="F-box" evidence="1">
    <location>
        <begin position="24"/>
        <end position="70"/>
    </location>
</feature>
<dbReference type="AlphaFoldDB" id="A0A444ZCC0"/>
<organism evidence="2 3">
    <name type="scientific">Arachis hypogaea</name>
    <name type="common">Peanut</name>
    <dbReference type="NCBI Taxonomy" id="3818"/>
    <lineage>
        <taxon>Eukaryota</taxon>
        <taxon>Viridiplantae</taxon>
        <taxon>Streptophyta</taxon>
        <taxon>Embryophyta</taxon>
        <taxon>Tracheophyta</taxon>
        <taxon>Spermatophyta</taxon>
        <taxon>Magnoliopsida</taxon>
        <taxon>eudicotyledons</taxon>
        <taxon>Gunneridae</taxon>
        <taxon>Pentapetalae</taxon>
        <taxon>rosids</taxon>
        <taxon>fabids</taxon>
        <taxon>Fabales</taxon>
        <taxon>Fabaceae</taxon>
        <taxon>Papilionoideae</taxon>
        <taxon>50 kb inversion clade</taxon>
        <taxon>dalbergioids sensu lato</taxon>
        <taxon>Dalbergieae</taxon>
        <taxon>Pterocarpus clade</taxon>
        <taxon>Arachis</taxon>
    </lineage>
</organism>
<dbReference type="NCBIfam" id="TIGR01640">
    <property type="entry name" value="F_box_assoc_1"/>
    <property type="match status" value="1"/>
</dbReference>
<dbReference type="PROSITE" id="PS50181">
    <property type="entry name" value="FBOX"/>
    <property type="match status" value="1"/>
</dbReference>
<dbReference type="InterPro" id="IPR001810">
    <property type="entry name" value="F-box_dom"/>
</dbReference>
<comment type="caution">
    <text evidence="2">The sequence shown here is derived from an EMBL/GenBank/DDBJ whole genome shotgun (WGS) entry which is preliminary data.</text>
</comment>
<dbReference type="EMBL" id="SDMP01000014">
    <property type="protein sequence ID" value="RYR11835.1"/>
    <property type="molecule type" value="Genomic_DNA"/>
</dbReference>
<dbReference type="OrthoDB" id="5314306at2759"/>
<gene>
    <name evidence="2" type="ORF">Ahy_B04g069344</name>
</gene>
<name>A0A444ZCC0_ARAHY</name>
<dbReference type="Gene3D" id="1.20.1280.50">
    <property type="match status" value="1"/>
</dbReference>
<dbReference type="Pfam" id="PF12937">
    <property type="entry name" value="F-box-like"/>
    <property type="match status" value="1"/>
</dbReference>
<keyword evidence="3" id="KW-1185">Reference proteome</keyword>
<dbReference type="InterPro" id="IPR017451">
    <property type="entry name" value="F-box-assoc_interact_dom"/>
</dbReference>
<dbReference type="CDD" id="cd22157">
    <property type="entry name" value="F-box_AtFBW1-like"/>
    <property type="match status" value="1"/>
</dbReference>
<dbReference type="InterPro" id="IPR013187">
    <property type="entry name" value="F-box-assoc_dom_typ3"/>
</dbReference>
<evidence type="ECO:0000259" key="1">
    <source>
        <dbReference type="PROSITE" id="PS50181"/>
    </source>
</evidence>
<dbReference type="InterPro" id="IPR036047">
    <property type="entry name" value="F-box-like_dom_sf"/>
</dbReference>
<reference evidence="2 3" key="1">
    <citation type="submission" date="2019-01" db="EMBL/GenBank/DDBJ databases">
        <title>Sequencing of cultivated peanut Arachis hypogaea provides insights into genome evolution and oil improvement.</title>
        <authorList>
            <person name="Chen X."/>
        </authorList>
    </citation>
    <scope>NUCLEOTIDE SEQUENCE [LARGE SCALE GENOMIC DNA]</scope>
    <source>
        <strain evidence="3">cv. Fuhuasheng</strain>
        <tissue evidence="2">Leaves</tissue>
    </source>
</reference>
<dbReference type="PANTHER" id="PTHR31111:SF134">
    <property type="entry name" value="F-BOX ASSOCIATED INTERACTION DOMAIN-CONTAINING PROTEIN"/>
    <property type="match status" value="1"/>
</dbReference>
<dbReference type="SUPFAM" id="SSF81383">
    <property type="entry name" value="F-box domain"/>
    <property type="match status" value="1"/>
</dbReference>
<dbReference type="Proteomes" id="UP000289738">
    <property type="component" value="Chromosome B04"/>
</dbReference>
<dbReference type="SMART" id="SM00256">
    <property type="entry name" value="FBOX"/>
    <property type="match status" value="1"/>
</dbReference>
<proteinExistence type="predicted"/>
<dbReference type="STRING" id="3818.A0A444ZCC0"/>
<protein>
    <recommendedName>
        <fullName evidence="1">F-box domain-containing protein</fullName>
    </recommendedName>
</protein>
<evidence type="ECO:0000313" key="3">
    <source>
        <dbReference type="Proteomes" id="UP000289738"/>
    </source>
</evidence>
<sequence>MAAVNSHNDSKTAANITNMLQSVTLTEDVFPPEIIFDILVRLPVKSLQRFRAACKLWNEMISSDRKFAKEQLRRATATITATAGRDCNRLIKYTHSYPGEPITSFMRDYSLRSLASSPGNLAGTYSEPNGPLVEGDWMHFDGDSCHGLLLLNVETAEDSLVLWNPSTGKFRTLPPIKEHPMQSCSVHTGFGYDSSTDTYKVVDVSHHGGVSIAMAHTVGTDSSWRLVPNFPNGSPRGCTKFVSGSLHWLLIQNKVTEFGEYLDYYVVVSMDMGKETFEEMVVPEKIIGDLELAVLNDWLCIVGRGSMICDVWVMKEYGNAESLTKLFSIPYQETNPPSRPSYSVMDTVSDDEILLYNKTGFVVYNHKNQTFRVPALQEFRGLSDFRVYTESLVSP</sequence>
<dbReference type="PANTHER" id="PTHR31111">
    <property type="entry name" value="BNAA05G37150D PROTEIN-RELATED"/>
    <property type="match status" value="1"/>
</dbReference>
<accession>A0A444ZCC0</accession>
<dbReference type="Pfam" id="PF08268">
    <property type="entry name" value="FBA_3"/>
    <property type="match status" value="1"/>
</dbReference>